<keyword evidence="5" id="KW-1185">Reference proteome</keyword>
<dbReference type="GO" id="GO:0005741">
    <property type="term" value="C:mitochondrial outer membrane"/>
    <property type="evidence" value="ECO:0007669"/>
    <property type="project" value="TreeGrafter"/>
</dbReference>
<dbReference type="GO" id="GO:0016787">
    <property type="term" value="F:hydrolase activity"/>
    <property type="evidence" value="ECO:0007669"/>
    <property type="project" value="UniProtKB-KW"/>
</dbReference>
<organism evidence="4 5">
    <name type="scientific">Artemisia annua</name>
    <name type="common">Sweet wormwood</name>
    <dbReference type="NCBI Taxonomy" id="35608"/>
    <lineage>
        <taxon>Eukaryota</taxon>
        <taxon>Viridiplantae</taxon>
        <taxon>Streptophyta</taxon>
        <taxon>Embryophyta</taxon>
        <taxon>Tracheophyta</taxon>
        <taxon>Spermatophyta</taxon>
        <taxon>Magnoliopsida</taxon>
        <taxon>eudicotyledons</taxon>
        <taxon>Gunneridae</taxon>
        <taxon>Pentapetalae</taxon>
        <taxon>asterids</taxon>
        <taxon>campanulids</taxon>
        <taxon>Asterales</taxon>
        <taxon>Asteraceae</taxon>
        <taxon>Asteroideae</taxon>
        <taxon>Anthemideae</taxon>
        <taxon>Artemisiinae</taxon>
        <taxon>Artemisia</taxon>
    </lineage>
</organism>
<evidence type="ECO:0000256" key="3">
    <source>
        <dbReference type="SAM" id="MobiDB-lite"/>
    </source>
</evidence>
<reference evidence="4 5" key="1">
    <citation type="journal article" date="2018" name="Mol. Plant">
        <title>The genome of Artemisia annua provides insight into the evolution of Asteraceae family and artemisinin biosynthesis.</title>
        <authorList>
            <person name="Shen Q."/>
            <person name="Zhang L."/>
            <person name="Liao Z."/>
            <person name="Wang S."/>
            <person name="Yan T."/>
            <person name="Shi P."/>
            <person name="Liu M."/>
            <person name="Fu X."/>
            <person name="Pan Q."/>
            <person name="Wang Y."/>
            <person name="Lv Z."/>
            <person name="Lu X."/>
            <person name="Zhang F."/>
            <person name="Jiang W."/>
            <person name="Ma Y."/>
            <person name="Chen M."/>
            <person name="Hao X."/>
            <person name="Li L."/>
            <person name="Tang Y."/>
            <person name="Lv G."/>
            <person name="Zhou Y."/>
            <person name="Sun X."/>
            <person name="Brodelius P.E."/>
            <person name="Rose J.K.C."/>
            <person name="Tang K."/>
        </authorList>
    </citation>
    <scope>NUCLEOTIDE SEQUENCE [LARGE SCALE GENOMIC DNA]</scope>
    <source>
        <strain evidence="5">cv. Huhao1</strain>
        <tissue evidence="4">Leaf</tissue>
    </source>
</reference>
<dbReference type="PANTHER" id="PTHR45644">
    <property type="entry name" value="AAA ATPASE, PUTATIVE (AFU_ORTHOLOGUE AFUA_2G12920)-RELATED-RELATED"/>
    <property type="match status" value="1"/>
</dbReference>
<comment type="caution">
    <text evidence="4">The sequence shown here is derived from an EMBL/GenBank/DDBJ whole genome shotgun (WGS) entry which is preliminary data.</text>
</comment>
<protein>
    <submittedName>
        <fullName evidence="4">ATPase, AAA-type, core, P-loop containing nucleoside triphosphate hydrolase</fullName>
    </submittedName>
</protein>
<evidence type="ECO:0000313" key="5">
    <source>
        <dbReference type="Proteomes" id="UP000245207"/>
    </source>
</evidence>
<sequence length="232" mass="25732">MVAIGFSIAIKLVPKQTSPNPRKYTHFVICEGLLAEGFFWIPSLAGPTTVAAQQCSSGISWLFPFLIIILYGIVYVENAQVMVLAATNRPSELDESFMESLRCLSQEFEIGIPNRKERAAILTDERAEEDIDLDSIAAFTSDYDKEKLQERLAKLSGGVVVLKASKEKAPPQSSKPAKSDGGMKTRKKKWRLRAGYKVVEAENKSFVAAEAVKQLERVTKMAEEAEAFLQLI</sequence>
<evidence type="ECO:0000313" key="4">
    <source>
        <dbReference type="EMBL" id="PWA57879.1"/>
    </source>
</evidence>
<dbReference type="OrthoDB" id="2148490at2759"/>
<dbReference type="Proteomes" id="UP000245207">
    <property type="component" value="Unassembled WGS sequence"/>
</dbReference>
<dbReference type="EMBL" id="PKPP01006045">
    <property type="protein sequence ID" value="PWA57879.1"/>
    <property type="molecule type" value="Genomic_DNA"/>
</dbReference>
<name>A0A2U1M9F1_ARTAN</name>
<dbReference type="AlphaFoldDB" id="A0A2U1M9F1"/>
<dbReference type="InterPro" id="IPR051701">
    <property type="entry name" value="Mito_OM_Translocase_MSP1"/>
</dbReference>
<dbReference type="Gene3D" id="3.40.50.300">
    <property type="entry name" value="P-loop containing nucleotide triphosphate hydrolases"/>
    <property type="match status" value="1"/>
</dbReference>
<proteinExistence type="predicted"/>
<dbReference type="InterPro" id="IPR027417">
    <property type="entry name" value="P-loop_NTPase"/>
</dbReference>
<feature type="region of interest" description="Disordered" evidence="3">
    <location>
        <begin position="166"/>
        <end position="188"/>
    </location>
</feature>
<dbReference type="Gene3D" id="1.10.8.60">
    <property type="match status" value="1"/>
</dbReference>
<dbReference type="STRING" id="35608.A0A2U1M9F1"/>
<evidence type="ECO:0000256" key="1">
    <source>
        <dbReference type="ARBA" id="ARBA00022741"/>
    </source>
</evidence>
<accession>A0A2U1M9F1</accession>
<evidence type="ECO:0000256" key="2">
    <source>
        <dbReference type="ARBA" id="ARBA00022840"/>
    </source>
</evidence>
<keyword evidence="1" id="KW-0547">Nucleotide-binding</keyword>
<keyword evidence="4" id="KW-0378">Hydrolase</keyword>
<gene>
    <name evidence="4" type="ORF">CTI12_AA404900</name>
</gene>
<dbReference type="PANTHER" id="PTHR45644:SF3">
    <property type="entry name" value="FI08533P-RELATED"/>
    <property type="match status" value="1"/>
</dbReference>
<dbReference type="SUPFAM" id="SSF52540">
    <property type="entry name" value="P-loop containing nucleoside triphosphate hydrolases"/>
    <property type="match status" value="1"/>
</dbReference>
<dbReference type="GO" id="GO:0005524">
    <property type="term" value="F:ATP binding"/>
    <property type="evidence" value="ECO:0007669"/>
    <property type="project" value="UniProtKB-KW"/>
</dbReference>
<keyword evidence="2" id="KW-0067">ATP-binding</keyword>